<evidence type="ECO:0000256" key="3">
    <source>
        <dbReference type="SAM" id="SignalP"/>
    </source>
</evidence>
<sequence>MQWVGLQMLVQFILATSITVNVCIVRGVELDDRSGVPSAKLATTTQRADIILLENAVYNQKSYKLEDFFWTGSGDGSSEDDLQWNSMESSTVFSTRTVFSTVYMTPNTFVNQTEDPCAKDCDPPNDTDQSLNFADRQFWLLTVLKTAGKDPDLDDLERSLTNLYKKAFLRQQAKHLGIESKTKRETKLEKPINVFVHKVDKNNDKIEVIYHVSVSGQPVDATTASDDMRLVTDEEVKQELGFPFLVKAEPYIKPSSPQELAKERPIWIYVGISVIVVLLLLLGVIILATMVTKHRSPLREQNVAQAFAASEFGGGNETEDSCRKYKSGRRNQNPSPTYINFRSQPSNDTLHSDNNSNRTGSVTSSASSGSSTIDISPLMKIEKQRNATKKHVRPKAAINKTVPMLPKQSLDTDSNGSQSQDTIYINNYDPGVVSPKSYLSMPSIKSFPRGNNPEPLSKVLEPVSVLHLDMTDDLPFEPDESNYGMFARHTSVGTSEDPGVIGPVVWNMHCDRLKAGIDNNDESGDVPSNVTKMRKRFHDLLDDTFSLFGTRRDGTNHLSKSNEIESQQEFTKHIDVPPMKVRPKTSDVKRPPANYGGQLKGAWTSSAPSPLVRPISAPYMRPNTAPNVDLEHILAKGSLSHNDPAIPLIAAIKKEIGRSALPGSTSNLNE</sequence>
<keyword evidence="2" id="KW-1133">Transmembrane helix</keyword>
<proteinExistence type="predicted"/>
<gene>
    <name evidence="5" type="primary">LOC108559681</name>
</gene>
<evidence type="ECO:0000256" key="2">
    <source>
        <dbReference type="SAM" id="Phobius"/>
    </source>
</evidence>
<feature type="transmembrane region" description="Helical" evidence="2">
    <location>
        <begin position="266"/>
        <end position="291"/>
    </location>
</feature>
<feature type="chain" id="PRO_5045153196" evidence="3">
    <location>
        <begin position="16"/>
        <end position="670"/>
    </location>
</feature>
<feature type="region of interest" description="Disordered" evidence="1">
    <location>
        <begin position="313"/>
        <end position="420"/>
    </location>
</feature>
<name>A0ABM1MD62_NICVS</name>
<feature type="compositionally biased region" description="Polar residues" evidence="1">
    <location>
        <begin position="330"/>
        <end position="355"/>
    </location>
</feature>
<feature type="signal peptide" evidence="3">
    <location>
        <begin position="1"/>
        <end position="15"/>
    </location>
</feature>
<organism evidence="4 5">
    <name type="scientific">Nicrophorus vespilloides</name>
    <name type="common">Boreal carrion beetle</name>
    <dbReference type="NCBI Taxonomy" id="110193"/>
    <lineage>
        <taxon>Eukaryota</taxon>
        <taxon>Metazoa</taxon>
        <taxon>Ecdysozoa</taxon>
        <taxon>Arthropoda</taxon>
        <taxon>Hexapoda</taxon>
        <taxon>Insecta</taxon>
        <taxon>Pterygota</taxon>
        <taxon>Neoptera</taxon>
        <taxon>Endopterygota</taxon>
        <taxon>Coleoptera</taxon>
        <taxon>Polyphaga</taxon>
        <taxon>Staphyliniformia</taxon>
        <taxon>Silphidae</taxon>
        <taxon>Nicrophorinae</taxon>
        <taxon>Nicrophorus</taxon>
    </lineage>
</organism>
<keyword evidence="2" id="KW-0472">Membrane</keyword>
<dbReference type="Proteomes" id="UP000695000">
    <property type="component" value="Unplaced"/>
</dbReference>
<protein>
    <submittedName>
        <fullName evidence="5">Uncharacterized protein LOC108559681 isoform X1</fullName>
    </submittedName>
</protein>
<keyword evidence="2" id="KW-0812">Transmembrane</keyword>
<keyword evidence="4" id="KW-1185">Reference proteome</keyword>
<keyword evidence="3" id="KW-0732">Signal</keyword>
<accession>A0ABM1MD62</accession>
<reference evidence="5" key="1">
    <citation type="submission" date="2025-08" db="UniProtKB">
        <authorList>
            <consortium name="RefSeq"/>
        </authorList>
    </citation>
    <scope>IDENTIFICATION</scope>
    <source>
        <tissue evidence="5">Whole Larva</tissue>
    </source>
</reference>
<feature type="compositionally biased region" description="Low complexity" evidence="1">
    <location>
        <begin position="356"/>
        <end position="376"/>
    </location>
</feature>
<evidence type="ECO:0000256" key="1">
    <source>
        <dbReference type="SAM" id="MobiDB-lite"/>
    </source>
</evidence>
<dbReference type="RefSeq" id="XP_017772512.1">
    <property type="nucleotide sequence ID" value="XM_017917023.1"/>
</dbReference>
<evidence type="ECO:0000313" key="4">
    <source>
        <dbReference type="Proteomes" id="UP000695000"/>
    </source>
</evidence>
<feature type="compositionally biased region" description="Polar residues" evidence="1">
    <location>
        <begin position="409"/>
        <end position="420"/>
    </location>
</feature>
<dbReference type="GeneID" id="108559681"/>
<evidence type="ECO:0000313" key="5">
    <source>
        <dbReference type="RefSeq" id="XP_017772512.1"/>
    </source>
</evidence>